<protein>
    <submittedName>
        <fullName evidence="3">Uncharacterized protein</fullName>
    </submittedName>
</protein>
<accession>A0A915PPS2</accession>
<reference evidence="3" key="1">
    <citation type="submission" date="2022-11" db="UniProtKB">
        <authorList>
            <consortium name="WormBaseParasite"/>
        </authorList>
    </citation>
    <scope>IDENTIFICATION</scope>
</reference>
<name>A0A915PPS2_9BILA</name>
<evidence type="ECO:0000313" key="3">
    <source>
        <dbReference type="WBParaSite" id="sdigi.contig18.g1650.t1"/>
    </source>
</evidence>
<proteinExistence type="predicted"/>
<organism evidence="2 3">
    <name type="scientific">Setaria digitata</name>
    <dbReference type="NCBI Taxonomy" id="48799"/>
    <lineage>
        <taxon>Eukaryota</taxon>
        <taxon>Metazoa</taxon>
        <taxon>Ecdysozoa</taxon>
        <taxon>Nematoda</taxon>
        <taxon>Chromadorea</taxon>
        <taxon>Rhabditida</taxon>
        <taxon>Spirurina</taxon>
        <taxon>Spiruromorpha</taxon>
        <taxon>Filarioidea</taxon>
        <taxon>Setariidae</taxon>
        <taxon>Setaria</taxon>
    </lineage>
</organism>
<dbReference type="Proteomes" id="UP000887581">
    <property type="component" value="Unplaced"/>
</dbReference>
<feature type="compositionally biased region" description="Basic residues" evidence="1">
    <location>
        <begin position="1"/>
        <end position="11"/>
    </location>
</feature>
<sequence length="74" mass="8360">MQNERIRKKKPGKDLEHVPSKRYNTMPKGDLYDEDIDLGKSCLTPNCKCSGFKPHPWSQLTLLLSLLIVSSGMA</sequence>
<evidence type="ECO:0000313" key="2">
    <source>
        <dbReference type="Proteomes" id="UP000887581"/>
    </source>
</evidence>
<keyword evidence="2" id="KW-1185">Reference proteome</keyword>
<feature type="region of interest" description="Disordered" evidence="1">
    <location>
        <begin position="1"/>
        <end position="24"/>
    </location>
</feature>
<dbReference type="WBParaSite" id="sdigi.contig18.g1650.t1">
    <property type="protein sequence ID" value="sdigi.contig18.g1650.t1"/>
    <property type="gene ID" value="sdigi.contig18.g1650"/>
</dbReference>
<dbReference type="AlphaFoldDB" id="A0A915PPS2"/>
<evidence type="ECO:0000256" key="1">
    <source>
        <dbReference type="SAM" id="MobiDB-lite"/>
    </source>
</evidence>